<name>A0ABX1W6T2_9SPHI</name>
<evidence type="ECO:0000313" key="3">
    <source>
        <dbReference type="EMBL" id="NNU33907.1"/>
    </source>
</evidence>
<dbReference type="RefSeq" id="WP_175269590.1">
    <property type="nucleotide sequence ID" value="NZ_JABFCR010000024.1"/>
</dbReference>
<evidence type="ECO:0000313" key="4">
    <source>
        <dbReference type="Proteomes" id="UP000566071"/>
    </source>
</evidence>
<organism evidence="3 4">
    <name type="scientific">Mucilaginibacter humi</name>
    <dbReference type="NCBI Taxonomy" id="2732510"/>
    <lineage>
        <taxon>Bacteria</taxon>
        <taxon>Pseudomonadati</taxon>
        <taxon>Bacteroidota</taxon>
        <taxon>Sphingobacteriia</taxon>
        <taxon>Sphingobacteriales</taxon>
        <taxon>Sphingobacteriaceae</taxon>
        <taxon>Mucilaginibacter</taxon>
    </lineage>
</organism>
<reference evidence="3 4" key="1">
    <citation type="submission" date="2020-05" db="EMBL/GenBank/DDBJ databases">
        <authorList>
            <person name="Khan S.A."/>
            <person name="Jeon C.O."/>
            <person name="Chun B.H."/>
        </authorList>
    </citation>
    <scope>NUCLEOTIDE SEQUENCE [LARGE SCALE GENOMIC DNA]</scope>
    <source>
        <strain evidence="3 4">S1162</strain>
    </source>
</reference>
<evidence type="ECO:0000256" key="1">
    <source>
        <dbReference type="ARBA" id="ARBA00023125"/>
    </source>
</evidence>
<gene>
    <name evidence="3" type="ORF">HK413_06675</name>
</gene>
<keyword evidence="1" id="KW-0238">DNA-binding</keyword>
<comment type="caution">
    <text evidence="3">The sequence shown here is derived from an EMBL/GenBank/DDBJ whole genome shotgun (WGS) entry which is preliminary data.</text>
</comment>
<dbReference type="InterPro" id="IPR010998">
    <property type="entry name" value="Integrase_recombinase_N"/>
</dbReference>
<accession>A0ABX1W6T2</accession>
<dbReference type="EMBL" id="JABFCR010000024">
    <property type="protein sequence ID" value="NNU33907.1"/>
    <property type="molecule type" value="Genomic_DNA"/>
</dbReference>
<evidence type="ECO:0000259" key="2">
    <source>
        <dbReference type="Pfam" id="PF13102"/>
    </source>
</evidence>
<dbReference type="InterPro" id="IPR025269">
    <property type="entry name" value="SAM-like_dom"/>
</dbReference>
<dbReference type="SUPFAM" id="SSF56349">
    <property type="entry name" value="DNA breaking-rejoining enzymes"/>
    <property type="match status" value="1"/>
</dbReference>
<keyword evidence="4" id="KW-1185">Reference proteome</keyword>
<feature type="domain" description="Phage integrase SAM-like" evidence="2">
    <location>
        <begin position="67"/>
        <end position="171"/>
    </location>
</feature>
<protein>
    <recommendedName>
        <fullName evidence="2">Phage integrase SAM-like domain-containing protein</fullName>
    </recommendedName>
</protein>
<proteinExistence type="predicted"/>
<dbReference type="Gene3D" id="1.10.150.130">
    <property type="match status" value="1"/>
</dbReference>
<sequence length="219" mass="25809">MHPTKWDAQTGFLKGTSPEARRINADINDTLDEIDKAFKFLKRTDEFITAEKIKLQYSGEEPERKMLLEVFDQHNADLAKLVGKDFVKATLTKYNTVRSRVSGFLKHRFQKDDVYLDQIDFAFVSGFEMYLKTECEIEHNTAMRYIKNLKKIINPAVNNKWLIHNPFNAFKCTYRKVNRDVLEWEEVELLASHEFKVKRLDEVRDTFLFAALQDMLLSM</sequence>
<dbReference type="Pfam" id="PF13102">
    <property type="entry name" value="Phage_int_SAM_5"/>
    <property type="match status" value="1"/>
</dbReference>
<dbReference type="InterPro" id="IPR011010">
    <property type="entry name" value="DNA_brk_join_enz"/>
</dbReference>
<dbReference type="Proteomes" id="UP000566071">
    <property type="component" value="Unassembled WGS sequence"/>
</dbReference>